<dbReference type="KEGG" id="cgrn:4412665_00910"/>
<keyword evidence="3" id="KW-0472">Membrane</keyword>
<proteinExistence type="inferred from homology"/>
<evidence type="ECO:0000259" key="4">
    <source>
        <dbReference type="Pfam" id="PF03816"/>
    </source>
</evidence>
<keyword evidence="3" id="KW-0812">Transmembrane</keyword>
<feature type="region of interest" description="Disordered" evidence="2">
    <location>
        <begin position="1"/>
        <end position="39"/>
    </location>
</feature>
<dbReference type="eggNOG" id="COG1316">
    <property type="taxonomic scope" value="Bacteria"/>
</dbReference>
<gene>
    <name evidence="5" type="primary">lytR</name>
    <name evidence="5" type="ORF">SAMEA4412665_00910</name>
</gene>
<reference evidence="5 6" key="1">
    <citation type="submission" date="2017-06" db="EMBL/GenBank/DDBJ databases">
        <authorList>
            <consortium name="Pathogen Informatics"/>
        </authorList>
    </citation>
    <scope>NUCLEOTIDE SEQUENCE [LARGE SCALE GENOMIC DNA]</scope>
    <source>
        <strain evidence="5 6">NCTC11865</strain>
    </source>
</reference>
<feature type="domain" description="Cell envelope-related transcriptional attenuator" evidence="4">
    <location>
        <begin position="118"/>
        <end position="265"/>
    </location>
</feature>
<feature type="transmembrane region" description="Helical" evidence="3">
    <location>
        <begin position="49"/>
        <end position="70"/>
    </location>
</feature>
<dbReference type="Gene3D" id="3.40.630.190">
    <property type="entry name" value="LCP protein"/>
    <property type="match status" value="1"/>
</dbReference>
<dbReference type="Pfam" id="PF03816">
    <property type="entry name" value="LytR_cpsA_psr"/>
    <property type="match status" value="1"/>
</dbReference>
<evidence type="ECO:0000256" key="3">
    <source>
        <dbReference type="SAM" id="Phobius"/>
    </source>
</evidence>
<comment type="similarity">
    <text evidence="1">Belongs to the LytR/CpsA/Psr (LCP) family.</text>
</comment>
<name>A0A239WEV6_9ACTN</name>
<evidence type="ECO:0000313" key="5">
    <source>
        <dbReference type="EMBL" id="SNV33145.1"/>
    </source>
</evidence>
<keyword evidence="3" id="KW-1133">Transmembrane helix</keyword>
<dbReference type="PANTHER" id="PTHR33392">
    <property type="entry name" value="POLYISOPRENYL-TEICHOIC ACID--PEPTIDOGLYCAN TEICHOIC ACID TRANSFERASE TAGU"/>
    <property type="match status" value="1"/>
</dbReference>
<accession>A0A239WEV6</accession>
<sequence>MDDDDELDLFGADEGVPPRRGMDAHRQDEESITEGVGAASSGHRRRAPVIFLCAVLAIILLVVGVLGYFLKHLTNGLDEINREPLTMPTASPRPSTATDGARTFVLLGSDSRGWDRGRSDSLMVAYLPADREHLYLISFLRDMWVTIPPNKVIGKPSQAKINAAYSWGGVPLTIQTLESLTNVRMDHAAVIDFTGFKELTTALGGVQVYNDQDSTIEGMHFPAGDITLKGNAALKYVRERRDLKNGDLDRARRQRDVLTAIIDKTLSAGTLANPSKFDDVATLAGRTMTVDDKLTNSEIRKLAMSLRFTSGDKVVQVQAPISGFGRSKDGQAYDVVDKEGLQELSDAMRNDTMDVYVENHPQ</sequence>
<dbReference type="PANTHER" id="PTHR33392:SF6">
    <property type="entry name" value="POLYISOPRENYL-TEICHOIC ACID--PEPTIDOGLYCAN TEICHOIC ACID TRANSFERASE TAGU"/>
    <property type="match status" value="1"/>
</dbReference>
<dbReference type="InterPro" id="IPR004474">
    <property type="entry name" value="LytR_CpsA_psr"/>
</dbReference>
<evidence type="ECO:0000256" key="1">
    <source>
        <dbReference type="ARBA" id="ARBA00006068"/>
    </source>
</evidence>
<dbReference type="InterPro" id="IPR050922">
    <property type="entry name" value="LytR/CpsA/Psr_CW_biosynth"/>
</dbReference>
<protein>
    <submittedName>
        <fullName evidence="5">Membrane-bound protein lytR</fullName>
    </submittedName>
</protein>
<feature type="compositionally biased region" description="Basic and acidic residues" evidence="2">
    <location>
        <begin position="16"/>
        <end position="29"/>
    </location>
</feature>
<evidence type="ECO:0000313" key="6">
    <source>
        <dbReference type="Proteomes" id="UP000215332"/>
    </source>
</evidence>
<organism evidence="5 6">
    <name type="scientific">Cutibacterium granulosum</name>
    <dbReference type="NCBI Taxonomy" id="33011"/>
    <lineage>
        <taxon>Bacteria</taxon>
        <taxon>Bacillati</taxon>
        <taxon>Actinomycetota</taxon>
        <taxon>Actinomycetes</taxon>
        <taxon>Propionibacteriales</taxon>
        <taxon>Propionibacteriaceae</taxon>
        <taxon>Cutibacterium</taxon>
    </lineage>
</organism>
<evidence type="ECO:0000256" key="2">
    <source>
        <dbReference type="SAM" id="MobiDB-lite"/>
    </source>
</evidence>
<dbReference type="AlphaFoldDB" id="A0A239WEV6"/>
<dbReference type="Proteomes" id="UP000215332">
    <property type="component" value="Chromosome 1"/>
</dbReference>
<dbReference type="RefSeq" id="WP_021104544.1">
    <property type="nucleotide sequence ID" value="NZ_JAWFFS010000009.1"/>
</dbReference>
<dbReference type="NCBIfam" id="TIGR00350">
    <property type="entry name" value="lytR_cpsA_psr"/>
    <property type="match status" value="1"/>
</dbReference>
<dbReference type="EMBL" id="LT906441">
    <property type="protein sequence ID" value="SNV33145.1"/>
    <property type="molecule type" value="Genomic_DNA"/>
</dbReference>